<keyword evidence="1" id="KW-0472">Membrane</keyword>
<dbReference type="EMBL" id="BAAALN010000005">
    <property type="protein sequence ID" value="GAA1238424.1"/>
    <property type="molecule type" value="Genomic_DNA"/>
</dbReference>
<accession>A0ABP4GTU5</accession>
<keyword evidence="1" id="KW-1133">Transmembrane helix</keyword>
<proteinExistence type="predicted"/>
<feature type="transmembrane region" description="Helical" evidence="1">
    <location>
        <begin position="32"/>
        <end position="49"/>
    </location>
</feature>
<evidence type="ECO:0000256" key="1">
    <source>
        <dbReference type="SAM" id="Phobius"/>
    </source>
</evidence>
<evidence type="ECO:0000313" key="2">
    <source>
        <dbReference type="EMBL" id="GAA1238424.1"/>
    </source>
</evidence>
<keyword evidence="1" id="KW-0812">Transmembrane</keyword>
<dbReference type="Proteomes" id="UP001500653">
    <property type="component" value="Unassembled WGS sequence"/>
</dbReference>
<evidence type="ECO:0000313" key="3">
    <source>
        <dbReference type="Proteomes" id="UP001500653"/>
    </source>
</evidence>
<reference evidence="3" key="1">
    <citation type="journal article" date="2019" name="Int. J. Syst. Evol. Microbiol.">
        <title>The Global Catalogue of Microorganisms (GCM) 10K type strain sequencing project: providing services to taxonomists for standard genome sequencing and annotation.</title>
        <authorList>
            <consortium name="The Broad Institute Genomics Platform"/>
            <consortium name="The Broad Institute Genome Sequencing Center for Infectious Disease"/>
            <person name="Wu L."/>
            <person name="Ma J."/>
        </authorList>
    </citation>
    <scope>NUCLEOTIDE SEQUENCE [LARGE SCALE GENOMIC DNA]</scope>
    <source>
        <strain evidence="3">JCM 13023</strain>
    </source>
</reference>
<organism evidence="2 3">
    <name type="scientific">Prauserella halophila</name>
    <dbReference type="NCBI Taxonomy" id="185641"/>
    <lineage>
        <taxon>Bacteria</taxon>
        <taxon>Bacillati</taxon>
        <taxon>Actinomycetota</taxon>
        <taxon>Actinomycetes</taxon>
        <taxon>Pseudonocardiales</taxon>
        <taxon>Pseudonocardiaceae</taxon>
        <taxon>Prauserella</taxon>
    </lineage>
</organism>
<gene>
    <name evidence="2" type="ORF">GCM10009676_23820</name>
</gene>
<sequence>MGVVLMWYSMIAAAFVIAVVLPFTPLPPLPRLILLWSQVAAALYVIVFVEPGSLWWLAVIGPGTAIALVFAISETRLRFRAADASTRP</sequence>
<feature type="transmembrane region" description="Helical" evidence="1">
    <location>
        <begin position="6"/>
        <end position="25"/>
    </location>
</feature>
<keyword evidence="3" id="KW-1185">Reference proteome</keyword>
<feature type="transmembrane region" description="Helical" evidence="1">
    <location>
        <begin position="55"/>
        <end position="72"/>
    </location>
</feature>
<name>A0ABP4GTU5_9PSEU</name>
<protein>
    <submittedName>
        <fullName evidence="2">Uncharacterized protein</fullName>
    </submittedName>
</protein>
<comment type="caution">
    <text evidence="2">The sequence shown here is derived from an EMBL/GenBank/DDBJ whole genome shotgun (WGS) entry which is preliminary data.</text>
</comment>